<organism evidence="2 3">
    <name type="scientific">Ameca splendens</name>
    <dbReference type="NCBI Taxonomy" id="208324"/>
    <lineage>
        <taxon>Eukaryota</taxon>
        <taxon>Metazoa</taxon>
        <taxon>Chordata</taxon>
        <taxon>Craniata</taxon>
        <taxon>Vertebrata</taxon>
        <taxon>Euteleostomi</taxon>
        <taxon>Actinopterygii</taxon>
        <taxon>Neopterygii</taxon>
        <taxon>Teleostei</taxon>
        <taxon>Neoteleostei</taxon>
        <taxon>Acanthomorphata</taxon>
        <taxon>Ovalentaria</taxon>
        <taxon>Atherinomorphae</taxon>
        <taxon>Cyprinodontiformes</taxon>
        <taxon>Goodeidae</taxon>
        <taxon>Ameca</taxon>
    </lineage>
</organism>
<dbReference type="EMBL" id="JAHRIP010072688">
    <property type="protein sequence ID" value="MEQ2309391.1"/>
    <property type="molecule type" value="Genomic_DNA"/>
</dbReference>
<evidence type="ECO:0000313" key="3">
    <source>
        <dbReference type="Proteomes" id="UP001469553"/>
    </source>
</evidence>
<reference evidence="2 3" key="1">
    <citation type="submission" date="2021-06" db="EMBL/GenBank/DDBJ databases">
        <authorList>
            <person name="Palmer J.M."/>
        </authorList>
    </citation>
    <scope>NUCLEOTIDE SEQUENCE [LARGE SCALE GENOMIC DNA]</scope>
    <source>
        <strain evidence="2 3">AS_MEX2019</strain>
        <tissue evidence="2">Muscle</tissue>
    </source>
</reference>
<name>A0ABV0ZV68_9TELE</name>
<comment type="caution">
    <text evidence="2">The sequence shown here is derived from an EMBL/GenBank/DDBJ whole genome shotgun (WGS) entry which is preliminary data.</text>
</comment>
<keyword evidence="1" id="KW-0732">Signal</keyword>
<dbReference type="Proteomes" id="UP001469553">
    <property type="component" value="Unassembled WGS sequence"/>
</dbReference>
<keyword evidence="3" id="KW-1185">Reference proteome</keyword>
<feature type="signal peptide" evidence="1">
    <location>
        <begin position="1"/>
        <end position="22"/>
    </location>
</feature>
<feature type="chain" id="PRO_5047104031" evidence="1">
    <location>
        <begin position="23"/>
        <end position="102"/>
    </location>
</feature>
<accession>A0ABV0ZV68</accession>
<proteinExistence type="predicted"/>
<gene>
    <name evidence="2" type="ORF">AMECASPLE_038156</name>
</gene>
<protein>
    <submittedName>
        <fullName evidence="2">Uncharacterized protein</fullName>
    </submittedName>
</protein>
<evidence type="ECO:0000256" key="1">
    <source>
        <dbReference type="SAM" id="SignalP"/>
    </source>
</evidence>
<evidence type="ECO:0000313" key="2">
    <source>
        <dbReference type="EMBL" id="MEQ2309391.1"/>
    </source>
</evidence>
<sequence length="102" mass="11347">MYICGYSRRCFLLLRCSYFCLGNLQLGVPVSNPAWTSSKCTAIHNITIYVDDVMVTSPSQSKQTKAPMQPHLQDSLVHFNLFLGCGRKPGYPEKSSPADSTQ</sequence>